<dbReference type="Pfam" id="PF01977">
    <property type="entry name" value="UbiD"/>
    <property type="match status" value="1"/>
</dbReference>
<evidence type="ECO:0000313" key="4">
    <source>
        <dbReference type="EMBL" id="MCQ4925882.1"/>
    </source>
</evidence>
<accession>A0ABT1SHM1</accession>
<dbReference type="InterPro" id="IPR002830">
    <property type="entry name" value="UbiD"/>
</dbReference>
<dbReference type="RefSeq" id="WP_256313180.1">
    <property type="nucleotide sequence ID" value="NZ_JANGAC010000067.1"/>
</dbReference>
<evidence type="ECO:0000259" key="2">
    <source>
        <dbReference type="Pfam" id="PF01977"/>
    </source>
</evidence>
<evidence type="ECO:0000256" key="1">
    <source>
        <dbReference type="ARBA" id="ARBA00010021"/>
    </source>
</evidence>
<feature type="non-terminal residue" evidence="4">
    <location>
        <position position="116"/>
    </location>
</feature>
<feature type="non-terminal residue" evidence="4">
    <location>
        <position position="1"/>
    </location>
</feature>
<name>A0ABT1SHM1_9FIRM</name>
<dbReference type="PANTHER" id="PTHR30108">
    <property type="entry name" value="3-OCTAPRENYL-4-HYDROXYBENZOATE CARBOXY-LYASE-RELATED"/>
    <property type="match status" value="1"/>
</dbReference>
<comment type="similarity">
    <text evidence="1">Belongs to the UbiD family.</text>
</comment>
<feature type="domain" description="3-octaprenyl-4-hydroxybenzoate carboxy-lyase-like C-terminal" evidence="3">
    <location>
        <begin position="61"/>
        <end position="115"/>
    </location>
</feature>
<evidence type="ECO:0000259" key="3">
    <source>
        <dbReference type="Pfam" id="PF20696"/>
    </source>
</evidence>
<sequence>EIVLEGRIIPGKRETEGPFGELMGYYGHVAPHPIIEIDGVMHRDNPIYQTAFPCREEHVSNGMIREIELYYHLKSQLDVVDVYVTEGGGYRFNAIISIRKQKEGDAKTAILASLGL</sequence>
<dbReference type="PANTHER" id="PTHR30108:SF21">
    <property type="entry name" value="4-HYDROXYBENZOATE DECARBOXYLASE"/>
    <property type="match status" value="1"/>
</dbReference>
<dbReference type="InterPro" id="IPR049381">
    <property type="entry name" value="UbiD-like_C"/>
</dbReference>
<organism evidence="4 5">
    <name type="scientific">Tissierella carlieri</name>
    <dbReference type="NCBI Taxonomy" id="689904"/>
    <lineage>
        <taxon>Bacteria</taxon>
        <taxon>Bacillati</taxon>
        <taxon>Bacillota</taxon>
        <taxon>Tissierellia</taxon>
        <taxon>Tissierellales</taxon>
        <taxon>Tissierellaceae</taxon>
        <taxon>Tissierella</taxon>
    </lineage>
</organism>
<dbReference type="Pfam" id="PF20696">
    <property type="entry name" value="UbiD_C"/>
    <property type="match status" value="1"/>
</dbReference>
<evidence type="ECO:0000313" key="5">
    <source>
        <dbReference type="Proteomes" id="UP001524478"/>
    </source>
</evidence>
<dbReference type="InterPro" id="IPR048304">
    <property type="entry name" value="UbiD_Rift_dom"/>
</dbReference>
<proteinExistence type="inferred from homology"/>
<reference evidence="4 5" key="1">
    <citation type="submission" date="2022-06" db="EMBL/GenBank/DDBJ databases">
        <title>Isolation of gut microbiota from human fecal samples.</title>
        <authorList>
            <person name="Pamer E.G."/>
            <person name="Barat B."/>
            <person name="Waligurski E."/>
            <person name="Medina S."/>
            <person name="Paddock L."/>
            <person name="Mostad J."/>
        </authorList>
    </citation>
    <scope>NUCLEOTIDE SEQUENCE [LARGE SCALE GENOMIC DNA]</scope>
    <source>
        <strain evidence="4 5">DFI.7.95</strain>
    </source>
</reference>
<dbReference type="SUPFAM" id="SSF50475">
    <property type="entry name" value="FMN-binding split barrel"/>
    <property type="match status" value="1"/>
</dbReference>
<gene>
    <name evidence="4" type="ORF">NE686_22560</name>
</gene>
<protein>
    <submittedName>
        <fullName evidence="4">UbiD family decarboxylase</fullName>
    </submittedName>
</protein>
<comment type="caution">
    <text evidence="4">The sequence shown here is derived from an EMBL/GenBank/DDBJ whole genome shotgun (WGS) entry which is preliminary data.</text>
</comment>
<dbReference type="Proteomes" id="UP001524478">
    <property type="component" value="Unassembled WGS sequence"/>
</dbReference>
<keyword evidence="5" id="KW-1185">Reference proteome</keyword>
<dbReference type="SUPFAM" id="SSF143968">
    <property type="entry name" value="UbiD C-terminal domain-like"/>
    <property type="match status" value="1"/>
</dbReference>
<dbReference type="EMBL" id="JANGAC010000067">
    <property type="protein sequence ID" value="MCQ4925882.1"/>
    <property type="molecule type" value="Genomic_DNA"/>
</dbReference>
<feature type="domain" description="3-octaprenyl-4-hydroxybenzoate carboxy-lyase-like Rift-related" evidence="2">
    <location>
        <begin position="1"/>
        <end position="55"/>
    </location>
</feature>